<dbReference type="Pfam" id="PF00728">
    <property type="entry name" value="Glyco_hydro_20"/>
    <property type="match status" value="1"/>
</dbReference>
<protein>
    <recommendedName>
        <fullName evidence="3">beta-N-acetylhexosaminidase</fullName>
        <ecNumber evidence="3">3.2.1.52</ecNumber>
    </recommendedName>
</protein>
<evidence type="ECO:0000256" key="3">
    <source>
        <dbReference type="ARBA" id="ARBA00012663"/>
    </source>
</evidence>
<proteinExistence type="inferred from homology"/>
<organism evidence="6 7">
    <name type="scientific">Elysia marginata</name>
    <dbReference type="NCBI Taxonomy" id="1093978"/>
    <lineage>
        <taxon>Eukaryota</taxon>
        <taxon>Metazoa</taxon>
        <taxon>Spiralia</taxon>
        <taxon>Lophotrochozoa</taxon>
        <taxon>Mollusca</taxon>
        <taxon>Gastropoda</taxon>
        <taxon>Heterobranchia</taxon>
        <taxon>Euthyneura</taxon>
        <taxon>Panpulmonata</taxon>
        <taxon>Sacoglossa</taxon>
        <taxon>Placobranchoidea</taxon>
        <taxon>Plakobranchidae</taxon>
        <taxon>Elysia</taxon>
    </lineage>
</organism>
<comment type="catalytic activity">
    <reaction evidence="1">
        <text>Hydrolysis of terminal non-reducing N-acetyl-D-hexosamine residues in N-acetyl-beta-D-hexosaminides.</text>
        <dbReference type="EC" id="3.2.1.52"/>
    </reaction>
</comment>
<dbReference type="SUPFAM" id="SSF51445">
    <property type="entry name" value="(Trans)glycosidases"/>
    <property type="match status" value="1"/>
</dbReference>
<dbReference type="InterPro" id="IPR017853">
    <property type="entry name" value="GH"/>
</dbReference>
<evidence type="ECO:0000256" key="1">
    <source>
        <dbReference type="ARBA" id="ARBA00001231"/>
    </source>
</evidence>
<gene>
    <name evidence="6" type="ORF">ElyMa_000870600</name>
</gene>
<dbReference type="AlphaFoldDB" id="A0AAV4H682"/>
<keyword evidence="7" id="KW-1185">Reference proteome</keyword>
<comment type="similarity">
    <text evidence="2">Belongs to the glycosyl hydrolase 20 family.</text>
</comment>
<evidence type="ECO:0000256" key="2">
    <source>
        <dbReference type="ARBA" id="ARBA00006285"/>
    </source>
</evidence>
<dbReference type="EC" id="3.2.1.52" evidence="3"/>
<dbReference type="InterPro" id="IPR015883">
    <property type="entry name" value="Glyco_hydro_20_cat"/>
</dbReference>
<dbReference type="EMBL" id="BMAT01001790">
    <property type="protein sequence ID" value="GFR92568.1"/>
    <property type="molecule type" value="Genomic_DNA"/>
</dbReference>
<dbReference type="GO" id="GO:0005975">
    <property type="term" value="P:carbohydrate metabolic process"/>
    <property type="evidence" value="ECO:0007669"/>
    <property type="project" value="InterPro"/>
</dbReference>
<evidence type="ECO:0000259" key="5">
    <source>
        <dbReference type="Pfam" id="PF00728"/>
    </source>
</evidence>
<evidence type="ECO:0000313" key="6">
    <source>
        <dbReference type="EMBL" id="GFR92568.1"/>
    </source>
</evidence>
<keyword evidence="4" id="KW-0378">Hydrolase</keyword>
<evidence type="ECO:0000313" key="7">
    <source>
        <dbReference type="Proteomes" id="UP000762676"/>
    </source>
</evidence>
<sequence length="139" mass="16057">MSAWEDGLMEGSNKPFDKSQNPVENITAYAWSDVWDWGMTSRTYSLANAGYKVVMTHATHLYFDHPYEPDPEERGYYWATRFTDTKKTFSYNAADVYQNIKERLTGEAIAPQERCPNTQRCPVLTAPENIRGQQLPEIH</sequence>
<dbReference type="Proteomes" id="UP000762676">
    <property type="component" value="Unassembled WGS sequence"/>
</dbReference>
<reference evidence="6 7" key="1">
    <citation type="journal article" date="2021" name="Elife">
        <title>Chloroplast acquisition without the gene transfer in kleptoplastic sea slugs, Plakobranchus ocellatus.</title>
        <authorList>
            <person name="Maeda T."/>
            <person name="Takahashi S."/>
            <person name="Yoshida T."/>
            <person name="Shimamura S."/>
            <person name="Takaki Y."/>
            <person name="Nagai Y."/>
            <person name="Toyoda A."/>
            <person name="Suzuki Y."/>
            <person name="Arimoto A."/>
            <person name="Ishii H."/>
            <person name="Satoh N."/>
            <person name="Nishiyama T."/>
            <person name="Hasebe M."/>
            <person name="Maruyama T."/>
            <person name="Minagawa J."/>
            <person name="Obokata J."/>
            <person name="Shigenobu S."/>
        </authorList>
    </citation>
    <scope>NUCLEOTIDE SEQUENCE [LARGE SCALE GENOMIC DNA]</scope>
</reference>
<dbReference type="Gene3D" id="3.20.20.80">
    <property type="entry name" value="Glycosidases"/>
    <property type="match status" value="1"/>
</dbReference>
<comment type="caution">
    <text evidence="6">The sequence shown here is derived from an EMBL/GenBank/DDBJ whole genome shotgun (WGS) entry which is preliminary data.</text>
</comment>
<name>A0AAV4H682_9GAST</name>
<dbReference type="GO" id="GO:0004563">
    <property type="term" value="F:beta-N-acetylhexosaminidase activity"/>
    <property type="evidence" value="ECO:0007669"/>
    <property type="project" value="UniProtKB-EC"/>
</dbReference>
<feature type="domain" description="Glycoside hydrolase family 20 catalytic" evidence="5">
    <location>
        <begin position="3"/>
        <end position="99"/>
    </location>
</feature>
<accession>A0AAV4H682</accession>
<evidence type="ECO:0000256" key="4">
    <source>
        <dbReference type="ARBA" id="ARBA00022801"/>
    </source>
</evidence>